<keyword evidence="3" id="KW-1185">Reference proteome</keyword>
<keyword evidence="1" id="KW-0812">Transmembrane</keyword>
<name>A0A2P1PSX2_9GAMM</name>
<dbReference type="EMBL" id="CP027860">
    <property type="protein sequence ID" value="AVP97948.1"/>
    <property type="molecule type" value="Genomic_DNA"/>
</dbReference>
<dbReference type="KEGG" id="xba:C7S18_12375"/>
<feature type="transmembrane region" description="Helical" evidence="1">
    <location>
        <begin position="69"/>
        <end position="89"/>
    </location>
</feature>
<proteinExistence type="predicted"/>
<accession>A0A2P1PSX2</accession>
<organism evidence="2 3">
    <name type="scientific">Ahniella affigens</name>
    <dbReference type="NCBI Taxonomy" id="2021234"/>
    <lineage>
        <taxon>Bacteria</taxon>
        <taxon>Pseudomonadati</taxon>
        <taxon>Pseudomonadota</taxon>
        <taxon>Gammaproteobacteria</taxon>
        <taxon>Lysobacterales</taxon>
        <taxon>Rhodanobacteraceae</taxon>
        <taxon>Ahniella</taxon>
    </lineage>
</organism>
<sequence>MDRCRRIATKTPPSIQLLPTRTPFAFSGMLGLLNERPQSESGQFAAGSITMFKQRLQRGISRTGHGSRLSLALLFGASLVGMAAPAAVLPRFPAGAVWNQDISAATLHPNSATMISTLAAIGGNPCGFGFCRMQIDFSNHVVWAAIGAPTLPIAPHATYGYYSPDCDASGNVPVPAGGAIEGTTGYDCDNEGEDCHYLVVQGNTLFELYSTDRNDAQTALNTLCLATWRLDVVYPPEGRGEHCTSADAAGFPMIPLLFNADEIAAAIPGNGDLGHAIRFVLPNPNMANDVTLGGEDGYLYVRPASHAGAPAGPVGSVPYGSRLRLRADFPLTNYSPGAQVILRTLKKYGMVLADGGNIALTAESDRYTTNSWASVGINSRTFDQTSGATKVQITDFQVLDTGPRIAETYNCVPTVLPLETLFANGFE</sequence>
<keyword evidence="1" id="KW-0472">Membrane</keyword>
<protein>
    <submittedName>
        <fullName evidence="2">Uncharacterized protein</fullName>
    </submittedName>
</protein>
<gene>
    <name evidence="2" type="ORF">C7S18_12375</name>
</gene>
<evidence type="ECO:0000313" key="3">
    <source>
        <dbReference type="Proteomes" id="UP000241074"/>
    </source>
</evidence>
<keyword evidence="1" id="KW-1133">Transmembrane helix</keyword>
<evidence type="ECO:0000256" key="1">
    <source>
        <dbReference type="SAM" id="Phobius"/>
    </source>
</evidence>
<reference evidence="2 3" key="1">
    <citation type="submission" date="2018-03" db="EMBL/GenBank/DDBJ databases">
        <title>Ahniella affigens gen. nov., sp. nov., a gammaproteobacterium isolated from sandy soil near a stream.</title>
        <authorList>
            <person name="Ko Y."/>
            <person name="Kim J.-H."/>
        </authorList>
    </citation>
    <scope>NUCLEOTIDE SEQUENCE [LARGE SCALE GENOMIC DNA]</scope>
    <source>
        <strain evidence="2 3">D13</strain>
    </source>
</reference>
<evidence type="ECO:0000313" key="2">
    <source>
        <dbReference type="EMBL" id="AVP97948.1"/>
    </source>
</evidence>
<dbReference type="AlphaFoldDB" id="A0A2P1PSX2"/>
<dbReference type="Proteomes" id="UP000241074">
    <property type="component" value="Chromosome"/>
</dbReference>
<reference evidence="2 3" key="2">
    <citation type="submission" date="2018-03" db="EMBL/GenBank/DDBJ databases">
        <authorList>
            <person name="Keele B.F."/>
        </authorList>
    </citation>
    <scope>NUCLEOTIDE SEQUENCE [LARGE SCALE GENOMIC DNA]</scope>
    <source>
        <strain evidence="2 3">D13</strain>
    </source>
</reference>